<dbReference type="GO" id="GO:0034975">
    <property type="term" value="P:protein folding in endoplasmic reticulum"/>
    <property type="evidence" value="ECO:0007669"/>
    <property type="project" value="TreeGrafter"/>
</dbReference>
<dbReference type="AlphaFoldDB" id="A0A7S7LDZ8"/>
<dbReference type="PANTHER" id="PTHR12953:SF0">
    <property type="entry name" value="SUN DOMAIN-CONTAINING OSSIFICATION FACTOR"/>
    <property type="match status" value="1"/>
</dbReference>
<evidence type="ECO:0000256" key="5">
    <source>
        <dbReference type="SAM" id="MobiDB-lite"/>
    </source>
</evidence>
<comment type="subcellular location">
    <subcellularLocation>
        <location evidence="1">Endomembrane system</location>
    </subcellularLocation>
</comment>
<protein>
    <recommendedName>
        <fullName evidence="7">SUN domain-containing protein</fullName>
    </recommendedName>
</protein>
<sequence length="1158" mass="133545">MIKCKVFPTFLVIFGIFYAITLCSTIQYIGYCENHEFHEIYVRVIEKLYNKNEEITKRDKRNENNKQIIIGKKYFNALDSINNQREIQNQPNLEYLKDENSIYKTYSQRRSYFTNLNPADCRINILRRHKIKISRVSVSVMESFDRLIQLVDILSSRKPCPYCKGCNDSRLDSLPIWVSPILHRQIKRVNSQLDNKLCLILKKDSKLNSIIREIIFSIKDKKLTNFDGITSNYITSLSSLVARTKLRRKENFPLYLLGGIFELMLDDLRKVGIKISSCHPSQFLFKCSWHPIKQNLEISAKLKAVSKSMLNIYKSLELESDSTTSNSDKSFKLSFKRKISGEYYEPFKVSKEQSNNFEESILNKDIIKIPTSSGSHSSCISTTIGTSVGSNLSSTLGSSHISPQNKCIPPFLDSMIMLRNDGSPNPDLHICGSLETIKHKNTRLEEKEEVEIKVSREDKMDEKSKLKVIQGAPYVSQLAALHYDYASSSSNSKVLSWSEGVLRPKSVQSSNPDSYLLVPCNKPMWFVIGFQEDIFLEYIALFSLEYFSSSFREIEISGSLIYPTKQWIPIGILRRNQILPKEMFDLKTLCVKHDEGNHLFDHLVYNIDDHDHIHTSLKGSRVSDIKEDNTLSKASDKIDHRNNRDQSVSGIRKDSIISGGHIKENNLVHGSNPCWVRYIRVRAISYYEEGHYYCHLNRIQIFGNNVINRLEVEMGGGDRRSSISMSEMEESVKDVENRLWKRDIERDIHETINDQKPQIMYFNSSNFNTGTNNKKRKDDDMLGAFEVKRSESRSLLIKNQEKDKYIDKREIFEDHLESINGRYFTNSKSHPLLSLIDRVKILEKQLDTVKLERRAIIADFNSSFDDINDSIYRLSNSVKFLQDILLGSNMNNTENEQNDTDQIKFLKLGDIYLIQSLNLVGSYLERFLGKYYSGEAITYLTQLFESIRLSILNLFGYFYNHFQTLIIALLFTTLFISQIILFKKYISLKRRLHNTLQFFKSYSQSSNASPKNSILLDENLFFQKNLNFKLHSNPVTNTYRFSNNQSNSNTISTSNSNMNSNLNINDGNNISVGDITLGNYTPSTIKNNNNNSNLTFESNSVVFQGNETAFLSQTSVENSHKDSEICKIDNTKSQNITTHKQEAKEDFPDISDTIGRHE</sequence>
<name>A0A7S7LDZ8_CRYPV</name>
<evidence type="ECO:0000256" key="4">
    <source>
        <dbReference type="ARBA" id="ARBA00023136"/>
    </source>
</evidence>
<dbReference type="InterPro" id="IPR045120">
    <property type="entry name" value="Suco/Slp1-like"/>
</dbReference>
<gene>
    <name evidence="8" type="ORF">CPATCC_004360</name>
</gene>
<dbReference type="EMBL" id="CP044415">
    <property type="protein sequence ID" value="QOY40253.1"/>
    <property type="molecule type" value="Genomic_DNA"/>
</dbReference>
<dbReference type="GO" id="GO:0005737">
    <property type="term" value="C:cytoplasm"/>
    <property type="evidence" value="ECO:0007669"/>
    <property type="project" value="TreeGrafter"/>
</dbReference>
<evidence type="ECO:0000313" key="8">
    <source>
        <dbReference type="EMBL" id="QOY40253.1"/>
    </source>
</evidence>
<dbReference type="InterPro" id="IPR012919">
    <property type="entry name" value="SUN_dom"/>
</dbReference>
<dbReference type="OMA" id="TICNTEV"/>
<dbReference type="VEuPathDB" id="CryptoDB:CPATCC_0005110"/>
<evidence type="ECO:0000259" key="7">
    <source>
        <dbReference type="PROSITE" id="PS51469"/>
    </source>
</evidence>
<proteinExistence type="predicted"/>
<evidence type="ECO:0000313" key="9">
    <source>
        <dbReference type="Proteomes" id="UP000593906"/>
    </source>
</evidence>
<dbReference type="GO" id="GO:0016020">
    <property type="term" value="C:membrane"/>
    <property type="evidence" value="ECO:0007669"/>
    <property type="project" value="InterPro"/>
</dbReference>
<evidence type="ECO:0000256" key="1">
    <source>
        <dbReference type="ARBA" id="ARBA00004308"/>
    </source>
</evidence>
<keyword evidence="2 6" id="KW-0812">Transmembrane</keyword>
<reference evidence="8 9" key="1">
    <citation type="submission" date="2019-09" db="EMBL/GenBank/DDBJ databases">
        <title>Consistent, comparative and evidence-based genome assembly and annotation for Cryptosporidium parvum, C. hominis and C. tyzzeri.</title>
        <authorList>
            <person name="Baptista R.P."/>
            <person name="Li Y."/>
            <person name="Sateriale A."/>
            <person name="Ansell B."/>
            <person name="Jex A."/>
            <person name="Sanders M."/>
            <person name="Brooks K."/>
            <person name="Tracey A."/>
            <person name="Berriman M."/>
            <person name="Striepen B."/>
            <person name="Cotton J.A."/>
            <person name="Kissinger J.C."/>
        </authorList>
    </citation>
    <scope>NUCLEOTIDE SEQUENCE [LARGE SCALE GENOMIC DNA]</scope>
    <source>
        <strain evidence="8 9">IOWA-ATCC</strain>
    </source>
</reference>
<feature type="transmembrane region" description="Helical" evidence="6">
    <location>
        <begin position="962"/>
        <end position="982"/>
    </location>
</feature>
<keyword evidence="3 6" id="KW-1133">Transmembrane helix</keyword>
<feature type="region of interest" description="Disordered" evidence="5">
    <location>
        <begin position="1138"/>
        <end position="1158"/>
    </location>
</feature>
<organism evidence="8 9">
    <name type="scientific">Cryptosporidium parvum</name>
    <dbReference type="NCBI Taxonomy" id="5807"/>
    <lineage>
        <taxon>Eukaryota</taxon>
        <taxon>Sar</taxon>
        <taxon>Alveolata</taxon>
        <taxon>Apicomplexa</taxon>
        <taxon>Conoidasida</taxon>
        <taxon>Coccidia</taxon>
        <taxon>Eucoccidiorida</taxon>
        <taxon>Eimeriorina</taxon>
        <taxon>Cryptosporidiidae</taxon>
        <taxon>Cryptosporidium</taxon>
    </lineage>
</organism>
<evidence type="ECO:0000256" key="6">
    <source>
        <dbReference type="SAM" id="Phobius"/>
    </source>
</evidence>
<dbReference type="Proteomes" id="UP000593906">
    <property type="component" value="Chromosome 8"/>
</dbReference>
<dbReference type="PROSITE" id="PS51469">
    <property type="entry name" value="SUN"/>
    <property type="match status" value="1"/>
</dbReference>
<accession>A0A7S7LDZ8</accession>
<evidence type="ECO:0000256" key="2">
    <source>
        <dbReference type="ARBA" id="ARBA00022692"/>
    </source>
</evidence>
<feature type="domain" description="SUN" evidence="7">
    <location>
        <begin position="462"/>
        <end position="706"/>
    </location>
</feature>
<dbReference type="GO" id="GO:0012505">
    <property type="term" value="C:endomembrane system"/>
    <property type="evidence" value="ECO:0007669"/>
    <property type="project" value="UniProtKB-SubCell"/>
</dbReference>
<evidence type="ECO:0000256" key="3">
    <source>
        <dbReference type="ARBA" id="ARBA00022989"/>
    </source>
</evidence>
<dbReference type="PANTHER" id="PTHR12953">
    <property type="entry name" value="MEMBRANE PROTEIN CH1 RELATED"/>
    <property type="match status" value="1"/>
</dbReference>
<keyword evidence="4 6" id="KW-0472">Membrane</keyword>
<dbReference type="Pfam" id="PF07738">
    <property type="entry name" value="Sad1_UNC"/>
    <property type="match status" value="1"/>
</dbReference>